<keyword evidence="2" id="KW-0813">Transport</keyword>
<evidence type="ECO:0000256" key="8">
    <source>
        <dbReference type="ARBA" id="ARBA00023065"/>
    </source>
</evidence>
<keyword evidence="8" id="KW-0406">Ion transport</keyword>
<gene>
    <name evidence="17" type="ORF">BCR43DRAFT_261646</name>
</gene>
<dbReference type="PANTHER" id="PTHR10027">
    <property type="entry name" value="CALCIUM-ACTIVATED POTASSIUM CHANNEL ALPHA CHAIN"/>
    <property type="match status" value="1"/>
</dbReference>
<feature type="transmembrane region" description="Helical" evidence="13">
    <location>
        <begin position="114"/>
        <end position="136"/>
    </location>
</feature>
<keyword evidence="9 13" id="KW-0472">Membrane</keyword>
<evidence type="ECO:0000256" key="13">
    <source>
        <dbReference type="SAM" id="Phobius"/>
    </source>
</evidence>
<dbReference type="OMA" id="GMCSIEH"/>
<dbReference type="InterPro" id="IPR013099">
    <property type="entry name" value="K_chnl_dom"/>
</dbReference>
<dbReference type="GO" id="GO:0005228">
    <property type="term" value="F:intracellular sodium-activated potassium channel activity"/>
    <property type="evidence" value="ECO:0007669"/>
    <property type="project" value="TreeGrafter"/>
</dbReference>
<comment type="caution">
    <text evidence="17">The sequence shown here is derived from an EMBL/GenBank/DDBJ whole genome shotgun (WGS) entry which is preliminary data.</text>
</comment>
<dbReference type="STRING" id="13706.A0A1X2HI33"/>
<evidence type="ECO:0000256" key="11">
    <source>
        <dbReference type="ARBA" id="ARBA00034430"/>
    </source>
</evidence>
<feature type="transmembrane region" description="Helical" evidence="13">
    <location>
        <begin position="74"/>
        <end position="93"/>
    </location>
</feature>
<keyword evidence="6" id="KW-0630">Potassium</keyword>
<keyword evidence="5" id="KW-0631">Potassium channel</keyword>
<evidence type="ECO:0008006" key="19">
    <source>
        <dbReference type="Google" id="ProtNLM"/>
    </source>
</evidence>
<dbReference type="InterPro" id="IPR003148">
    <property type="entry name" value="RCK_N"/>
</dbReference>
<keyword evidence="7 13" id="KW-1133">Transmembrane helix</keyword>
<dbReference type="SUPFAM" id="SSF81324">
    <property type="entry name" value="Voltage-gated potassium channels"/>
    <property type="match status" value="1"/>
</dbReference>
<dbReference type="Pfam" id="PF07885">
    <property type="entry name" value="Ion_trans_2"/>
    <property type="match status" value="1"/>
</dbReference>
<dbReference type="InterPro" id="IPR003929">
    <property type="entry name" value="K_chnl_BK_asu"/>
</dbReference>
<evidence type="ECO:0000256" key="9">
    <source>
        <dbReference type="ARBA" id="ARBA00023136"/>
    </source>
</evidence>
<sequence>MKQEHGVGLSPPWLFKWRSYQQWRFCQACSIWNLGSFAIRFFINHHPLSIVFSFRGFIELTTTLPLLLSAFLPYGQFLFVPYFLRSWVLLLRLKSALKIKVTLRMTDKLTVSALNYKACHLVCTMVVLVFNGMAAFQYTEATFGNLNYTILDALYVVMVTLSTVGYGDITPLTSAGRVVMMLLIIITVAVLPVIITDFLDTLNQQSDDGGQVDKSKEPFILIVGTFTAEHAKDILDGFLNSLENADNRLSVVFMDMNPPSDELKMMERNSMWGHRIHFLHGLVSNKKTLERANARCAKAIFTISDVNAPDPVKEDERNTVRLWTLHCYTARYNVPIYTYNLSPNTAIYQKTAQEVVCVRQFNQYLLGLNCRCRGASTLLTNLLHYRQPLDEYDRSWEAQYDDGSCHEIYMAKAAECLVGLSFTKAAWIIYKEFQVILFAIKSDNEILLSPCTDDYVIQSMDTCAYIAQTAQDVQEISSLDPLHVWQTIQAHFGRRASSVLSSLHGSPLTPLDPFEMLKYTVYTQEGDARGVARAFSFPSYEDISSSSSTPMVSPSSSNISSMSAKLNSAVQHSKRKQQKYGISRLPSFSHAFFNSTRTGEASDDEDYSNNTSEDDDSNDEAEQSYYAASVDSNGGYNSPYCYLLQEPCTLSDMLIRSTRGMRGHIVVCLHNEFIPIFRFIYSLRIPYLKSDELQDIVLLCTKLPAEKELAMIKIFPKVYFMQGNCRDPDDLLRAGVKRAKQVVVMSEKDTGNEPDNNSDSAAIMTSHLVDVLLQNRSEGSYTIVNLVERSNIKFMHLLQGKEVDEEVDVFYTPAFAAGDVVAESLISNVLLSHTYHKPDVVRIIKALTGMPSTVGKWRPFDTHSDNPSEEDRQDLSPVRLSSLSVPLDFIGQTFGDLFQFLLLNRATLALGLLRAPDPHDFGNQIPFVYCNPVASLVLKESDSVYILEKSPR</sequence>
<dbReference type="AlphaFoldDB" id="A0A1X2HI33"/>
<keyword evidence="10" id="KW-0407">Ion channel</keyword>
<reference evidence="17 18" key="1">
    <citation type="submission" date="2016-07" db="EMBL/GenBank/DDBJ databases">
        <title>Pervasive Adenine N6-methylation of Active Genes in Fungi.</title>
        <authorList>
            <consortium name="DOE Joint Genome Institute"/>
            <person name="Mondo S.J."/>
            <person name="Dannebaum R.O."/>
            <person name="Kuo R.C."/>
            <person name="Labutti K."/>
            <person name="Haridas S."/>
            <person name="Kuo A."/>
            <person name="Salamov A."/>
            <person name="Ahrendt S.R."/>
            <person name="Lipzen A."/>
            <person name="Sullivan W."/>
            <person name="Andreopoulos W.B."/>
            <person name="Clum A."/>
            <person name="Lindquist E."/>
            <person name="Daum C."/>
            <person name="Ramamoorthy G.K."/>
            <person name="Gryganskyi A."/>
            <person name="Culley D."/>
            <person name="Magnuson J.K."/>
            <person name="James T.Y."/>
            <person name="O'Malley M.A."/>
            <person name="Stajich J.E."/>
            <person name="Spatafora J.W."/>
            <person name="Visel A."/>
            <person name="Grigoriev I.V."/>
        </authorList>
    </citation>
    <scope>NUCLEOTIDE SEQUENCE [LARGE SCALE GENOMIC DNA]</scope>
    <source>
        <strain evidence="17 18">NRRL 2496</strain>
    </source>
</reference>
<dbReference type="Proteomes" id="UP000242180">
    <property type="component" value="Unassembled WGS sequence"/>
</dbReference>
<evidence type="ECO:0000256" key="3">
    <source>
        <dbReference type="ARBA" id="ARBA00022538"/>
    </source>
</evidence>
<dbReference type="EMBL" id="MCGN01000004">
    <property type="protein sequence ID" value="ORY98116.1"/>
    <property type="molecule type" value="Genomic_DNA"/>
</dbReference>
<evidence type="ECO:0000256" key="6">
    <source>
        <dbReference type="ARBA" id="ARBA00022958"/>
    </source>
</evidence>
<feature type="domain" description="RCK N-terminal" evidence="16">
    <location>
        <begin position="217"/>
        <end position="336"/>
    </location>
</feature>
<feature type="transmembrane region" description="Helical" evidence="13">
    <location>
        <begin position="178"/>
        <end position="195"/>
    </location>
</feature>
<evidence type="ECO:0000259" key="16">
    <source>
        <dbReference type="Pfam" id="PF22614"/>
    </source>
</evidence>
<accession>A0A1X2HI33</accession>
<feature type="domain" description="RCK N-terminal" evidence="16">
    <location>
        <begin position="661"/>
        <end position="771"/>
    </location>
</feature>
<keyword evidence="3" id="KW-0633">Potassium transport</keyword>
<proteinExistence type="predicted"/>
<evidence type="ECO:0000256" key="5">
    <source>
        <dbReference type="ARBA" id="ARBA00022826"/>
    </source>
</evidence>
<feature type="transmembrane region" description="Helical" evidence="13">
    <location>
        <begin position="148"/>
        <end position="166"/>
    </location>
</feature>
<dbReference type="GO" id="GO:0015271">
    <property type="term" value="F:outward rectifier potassium channel activity"/>
    <property type="evidence" value="ECO:0007669"/>
    <property type="project" value="TreeGrafter"/>
</dbReference>
<evidence type="ECO:0000256" key="12">
    <source>
        <dbReference type="SAM" id="MobiDB-lite"/>
    </source>
</evidence>
<evidence type="ECO:0000313" key="18">
    <source>
        <dbReference type="Proteomes" id="UP000242180"/>
    </source>
</evidence>
<evidence type="ECO:0000256" key="4">
    <source>
        <dbReference type="ARBA" id="ARBA00022692"/>
    </source>
</evidence>
<dbReference type="InParanoid" id="A0A1X2HI33"/>
<feature type="region of interest" description="Disordered" evidence="12">
    <location>
        <begin position="541"/>
        <end position="570"/>
    </location>
</feature>
<keyword evidence="4 13" id="KW-0812">Transmembrane</keyword>
<comment type="catalytic activity">
    <reaction evidence="11">
        <text>K(+)(in) = K(+)(out)</text>
        <dbReference type="Rhea" id="RHEA:29463"/>
        <dbReference type="ChEBI" id="CHEBI:29103"/>
    </reaction>
</comment>
<dbReference type="OrthoDB" id="297496at2759"/>
<feature type="compositionally biased region" description="Low complexity" evidence="12">
    <location>
        <begin position="543"/>
        <end position="563"/>
    </location>
</feature>
<dbReference type="GO" id="GO:0005886">
    <property type="term" value="C:plasma membrane"/>
    <property type="evidence" value="ECO:0007669"/>
    <property type="project" value="TreeGrafter"/>
</dbReference>
<evidence type="ECO:0000259" key="14">
    <source>
        <dbReference type="Pfam" id="PF03493"/>
    </source>
</evidence>
<keyword evidence="18" id="KW-1185">Reference proteome</keyword>
<evidence type="ECO:0000313" key="17">
    <source>
        <dbReference type="EMBL" id="ORY98116.1"/>
    </source>
</evidence>
<feature type="compositionally biased region" description="Acidic residues" evidence="12">
    <location>
        <begin position="601"/>
        <end position="622"/>
    </location>
</feature>
<feature type="domain" description="Potassium channel" evidence="15">
    <location>
        <begin position="126"/>
        <end position="202"/>
    </location>
</feature>
<dbReference type="PANTHER" id="PTHR10027:SF10">
    <property type="entry name" value="SLOWPOKE 2, ISOFORM D"/>
    <property type="match status" value="1"/>
</dbReference>
<evidence type="ECO:0000259" key="15">
    <source>
        <dbReference type="Pfam" id="PF07885"/>
    </source>
</evidence>
<evidence type="ECO:0000256" key="10">
    <source>
        <dbReference type="ARBA" id="ARBA00023303"/>
    </source>
</evidence>
<evidence type="ECO:0000256" key="2">
    <source>
        <dbReference type="ARBA" id="ARBA00022448"/>
    </source>
</evidence>
<dbReference type="Pfam" id="PF22614">
    <property type="entry name" value="Slo-like_RCK"/>
    <property type="match status" value="2"/>
</dbReference>
<feature type="domain" description="Calcium-activated potassium channel BK alpha subunit" evidence="14">
    <location>
        <begin position="354"/>
        <end position="440"/>
    </location>
</feature>
<dbReference type="Gene3D" id="3.40.50.720">
    <property type="entry name" value="NAD(P)-binding Rossmann-like Domain"/>
    <property type="match status" value="1"/>
</dbReference>
<comment type="subcellular location">
    <subcellularLocation>
        <location evidence="1">Membrane</location>
        <topology evidence="1">Multi-pass membrane protein</topology>
    </subcellularLocation>
</comment>
<evidence type="ECO:0000256" key="7">
    <source>
        <dbReference type="ARBA" id="ARBA00022989"/>
    </source>
</evidence>
<protein>
    <recommendedName>
        <fullName evidence="19">Potassium channel domain-containing protein</fullName>
    </recommendedName>
</protein>
<dbReference type="InterPro" id="IPR047871">
    <property type="entry name" value="K_chnl_Slo-like"/>
</dbReference>
<name>A0A1X2HI33_SYNRA</name>
<dbReference type="Pfam" id="PF03493">
    <property type="entry name" value="BK_channel_a"/>
    <property type="match status" value="1"/>
</dbReference>
<feature type="region of interest" description="Disordered" evidence="12">
    <location>
        <begin position="597"/>
        <end position="622"/>
    </location>
</feature>
<evidence type="ECO:0000256" key="1">
    <source>
        <dbReference type="ARBA" id="ARBA00004141"/>
    </source>
</evidence>
<dbReference type="Gene3D" id="1.10.287.70">
    <property type="match status" value="1"/>
</dbReference>
<organism evidence="17 18">
    <name type="scientific">Syncephalastrum racemosum</name>
    <name type="common">Filamentous fungus</name>
    <dbReference type="NCBI Taxonomy" id="13706"/>
    <lineage>
        <taxon>Eukaryota</taxon>
        <taxon>Fungi</taxon>
        <taxon>Fungi incertae sedis</taxon>
        <taxon>Mucoromycota</taxon>
        <taxon>Mucoromycotina</taxon>
        <taxon>Mucoromycetes</taxon>
        <taxon>Mucorales</taxon>
        <taxon>Syncephalastraceae</taxon>
        <taxon>Syncephalastrum</taxon>
    </lineage>
</organism>